<dbReference type="AlphaFoldDB" id="A0A2T0LKR7"/>
<gene>
    <name evidence="4" type="ORF">B0I33_1142</name>
</gene>
<organism evidence="4 5">
    <name type="scientific">Prauserella shujinwangii</name>
    <dbReference type="NCBI Taxonomy" id="1453103"/>
    <lineage>
        <taxon>Bacteria</taxon>
        <taxon>Bacillati</taxon>
        <taxon>Actinomycetota</taxon>
        <taxon>Actinomycetes</taxon>
        <taxon>Pseudonocardiales</taxon>
        <taxon>Pseudonocardiaceae</taxon>
        <taxon>Prauserella</taxon>
    </lineage>
</organism>
<keyword evidence="2" id="KW-0012">Acyltransferase</keyword>
<evidence type="ECO:0000256" key="2">
    <source>
        <dbReference type="ARBA" id="ARBA00023315"/>
    </source>
</evidence>
<keyword evidence="5" id="KW-1185">Reference proteome</keyword>
<dbReference type="Proteomes" id="UP000238362">
    <property type="component" value="Unassembled WGS sequence"/>
</dbReference>
<dbReference type="InterPro" id="IPR000182">
    <property type="entry name" value="GNAT_dom"/>
</dbReference>
<proteinExistence type="predicted"/>
<reference evidence="4 5" key="1">
    <citation type="submission" date="2018-03" db="EMBL/GenBank/DDBJ databases">
        <title>Genomic Encyclopedia of Type Strains, Phase III (KMG-III): the genomes of soil and plant-associated and newly described type strains.</title>
        <authorList>
            <person name="Whitman W."/>
        </authorList>
    </citation>
    <scope>NUCLEOTIDE SEQUENCE [LARGE SCALE GENOMIC DNA]</scope>
    <source>
        <strain evidence="4 5">CGMCC 4.7125</strain>
    </source>
</reference>
<feature type="domain" description="N-acetyltransferase" evidence="3">
    <location>
        <begin position="134"/>
        <end position="276"/>
    </location>
</feature>
<protein>
    <submittedName>
        <fullName evidence="4">Putative GNAT family acetyltransferase</fullName>
    </submittedName>
</protein>
<evidence type="ECO:0000313" key="5">
    <source>
        <dbReference type="Proteomes" id="UP000238362"/>
    </source>
</evidence>
<sequence length="276" mass="29265">MHSDVAAFASLAMPFFGRDPVRHTSALSAVSGLRRGGAESALVTAHDEGRLRAVLPWTRPLPVPVSGVPVEASRVVATAVAEMTTALGAVNGPRAEAEAFVSAWTGLTGASVTGDRTMILYELGELSDPRPVPGLFRFATSDEVDLVARWRRDFAAEALPWQPEDPDPAGTAATVITERTCGLWCVGGTPVATAQASRPECGMARISYVYTPPEHRGRGYGAAVSAAISRHLRHAGVAHVVLYADQANPTSNALYQRLGYRRILDFANLPLTPPTG</sequence>
<keyword evidence="1 4" id="KW-0808">Transferase</keyword>
<evidence type="ECO:0000259" key="3">
    <source>
        <dbReference type="PROSITE" id="PS51186"/>
    </source>
</evidence>
<dbReference type="GO" id="GO:0016747">
    <property type="term" value="F:acyltransferase activity, transferring groups other than amino-acyl groups"/>
    <property type="evidence" value="ECO:0007669"/>
    <property type="project" value="InterPro"/>
</dbReference>
<dbReference type="PROSITE" id="PS51186">
    <property type="entry name" value="GNAT"/>
    <property type="match status" value="1"/>
</dbReference>
<accession>A0A2T0LKR7</accession>
<dbReference type="SUPFAM" id="SSF55729">
    <property type="entry name" value="Acyl-CoA N-acyltransferases (Nat)"/>
    <property type="match status" value="1"/>
</dbReference>
<evidence type="ECO:0000256" key="1">
    <source>
        <dbReference type="ARBA" id="ARBA00022679"/>
    </source>
</evidence>
<dbReference type="Gene3D" id="3.40.630.30">
    <property type="match status" value="1"/>
</dbReference>
<dbReference type="PANTHER" id="PTHR43877">
    <property type="entry name" value="AMINOALKYLPHOSPHONATE N-ACETYLTRANSFERASE-RELATED-RELATED"/>
    <property type="match status" value="1"/>
</dbReference>
<dbReference type="CDD" id="cd04301">
    <property type="entry name" value="NAT_SF"/>
    <property type="match status" value="1"/>
</dbReference>
<dbReference type="InterPro" id="IPR016181">
    <property type="entry name" value="Acyl_CoA_acyltransferase"/>
</dbReference>
<evidence type="ECO:0000313" key="4">
    <source>
        <dbReference type="EMBL" id="PRX43545.1"/>
    </source>
</evidence>
<dbReference type="EMBL" id="PVNH01000014">
    <property type="protein sequence ID" value="PRX43545.1"/>
    <property type="molecule type" value="Genomic_DNA"/>
</dbReference>
<comment type="caution">
    <text evidence="4">The sequence shown here is derived from an EMBL/GenBank/DDBJ whole genome shotgun (WGS) entry which is preliminary data.</text>
</comment>
<dbReference type="InterPro" id="IPR050832">
    <property type="entry name" value="Bact_Acetyltransf"/>
</dbReference>
<name>A0A2T0LKR7_9PSEU</name>
<dbReference type="Pfam" id="PF00583">
    <property type="entry name" value="Acetyltransf_1"/>
    <property type="match status" value="1"/>
</dbReference>